<gene>
    <name evidence="2" type="ORF">GCM10011609_17320</name>
</gene>
<evidence type="ECO:0000313" key="2">
    <source>
        <dbReference type="EMBL" id="GGM81835.1"/>
    </source>
</evidence>
<dbReference type="Proteomes" id="UP000597656">
    <property type="component" value="Unassembled WGS sequence"/>
</dbReference>
<comment type="caution">
    <text evidence="2">The sequence shown here is derived from an EMBL/GenBank/DDBJ whole genome shotgun (WGS) entry which is preliminary data.</text>
</comment>
<evidence type="ECO:0000313" key="3">
    <source>
        <dbReference type="Proteomes" id="UP000597656"/>
    </source>
</evidence>
<sequence>MNRLLSAIIAITVAATSALLVTAPTTAQAATEFVTAAAHDVGARAEGGWTRYRRFDNMMLCEAAGFSGILAGRWTQWRCDDQNVLWIITSNKPLSE</sequence>
<accession>A0ABQ2HHH7</accession>
<proteinExistence type="predicted"/>
<dbReference type="RefSeq" id="WP_189154069.1">
    <property type="nucleotide sequence ID" value="NZ_BMNC01000002.1"/>
</dbReference>
<keyword evidence="3" id="KW-1185">Reference proteome</keyword>
<name>A0ABQ2HHH7_9PSEU</name>
<feature type="signal peptide" evidence="1">
    <location>
        <begin position="1"/>
        <end position="29"/>
    </location>
</feature>
<organism evidence="2 3">
    <name type="scientific">Lentzea pudingi</name>
    <dbReference type="NCBI Taxonomy" id="1789439"/>
    <lineage>
        <taxon>Bacteria</taxon>
        <taxon>Bacillati</taxon>
        <taxon>Actinomycetota</taxon>
        <taxon>Actinomycetes</taxon>
        <taxon>Pseudonocardiales</taxon>
        <taxon>Pseudonocardiaceae</taxon>
        <taxon>Lentzea</taxon>
    </lineage>
</organism>
<reference evidence="3" key="1">
    <citation type="journal article" date="2019" name="Int. J. Syst. Evol. Microbiol.">
        <title>The Global Catalogue of Microorganisms (GCM) 10K type strain sequencing project: providing services to taxonomists for standard genome sequencing and annotation.</title>
        <authorList>
            <consortium name="The Broad Institute Genomics Platform"/>
            <consortium name="The Broad Institute Genome Sequencing Center for Infectious Disease"/>
            <person name="Wu L."/>
            <person name="Ma J."/>
        </authorList>
    </citation>
    <scope>NUCLEOTIDE SEQUENCE [LARGE SCALE GENOMIC DNA]</scope>
    <source>
        <strain evidence="3">CGMCC 4.7319</strain>
    </source>
</reference>
<keyword evidence="1" id="KW-0732">Signal</keyword>
<dbReference type="EMBL" id="BMNC01000002">
    <property type="protein sequence ID" value="GGM81835.1"/>
    <property type="molecule type" value="Genomic_DNA"/>
</dbReference>
<protein>
    <submittedName>
        <fullName evidence="2">Uncharacterized protein</fullName>
    </submittedName>
</protein>
<feature type="chain" id="PRO_5046849345" evidence="1">
    <location>
        <begin position="30"/>
        <end position="96"/>
    </location>
</feature>
<evidence type="ECO:0000256" key="1">
    <source>
        <dbReference type="SAM" id="SignalP"/>
    </source>
</evidence>